<proteinExistence type="predicted"/>
<name>A0ACA9YCB9_9ASCO</name>
<reference evidence="1" key="1">
    <citation type="submission" date="2022-06" db="EMBL/GenBank/DDBJ databases">
        <authorList>
            <person name="Legras J.-L."/>
            <person name="Devillers H."/>
            <person name="Grondin C."/>
        </authorList>
    </citation>
    <scope>NUCLEOTIDE SEQUENCE</scope>
    <source>
        <strain evidence="1">CLIB 1444</strain>
    </source>
</reference>
<accession>A0ACA9YCB9</accession>
<evidence type="ECO:0000313" key="2">
    <source>
        <dbReference type="Proteomes" id="UP001152531"/>
    </source>
</evidence>
<keyword evidence="2" id="KW-1185">Reference proteome</keyword>
<comment type="caution">
    <text evidence="1">The sequence shown here is derived from an EMBL/GenBank/DDBJ whole genome shotgun (WGS) entry which is preliminary data.</text>
</comment>
<gene>
    <name evidence="1" type="ORF">CLIB1444_09S02476</name>
</gene>
<dbReference type="Proteomes" id="UP001152531">
    <property type="component" value="Unassembled WGS sequence"/>
</dbReference>
<sequence length="509" mass="58220">MFKGLILGSLFHGIEGAPLIKRQNIYKSINEFNNNIKDGNLERPSPDDDSMSLNVITFFIVFGSFFGVTFIFSIITLIMYYVKRKLALSEDELNRQEENQVYLELDSEEQELYFQSKDYLSSNPYYRNDLTLSQNLLIQEKGVNAWEFVRDSMLTSNDLLILNKYELNFFKKFECSTQTNLPIPQKNEVYYFESKIYSLPDPENTKISIGIGIKPYPWFRLPGRHAHSVSYDSDGYRRHNQPFEFTTDAPFPKFIEGDVIGVGYRTRSGTIFFTRNGKKLSESKIGGHIKNFKIPSNGQIFPIVGANNLCSVHVNVGQMGFNFIEGQVKKWGFAPLEGSGPAPPAYNKFNGDILLERSEIDENELSERENDFPPDFWQTQSDDEYDYNTNDKFSFKTYSDVNSTDERITLNSLMPPIKPPSYSDEEDNQEEIVAINSEEFEAINSEQLDTTNSQQATQEGSSSTTVNDQNLISEDELPHEQSSGEDEYSEHFQTVNEISEADLPDSGEN</sequence>
<protein>
    <submittedName>
        <fullName evidence="1">Protein Ear1p</fullName>
    </submittedName>
</protein>
<organism evidence="1 2">
    <name type="scientific">[Candida] jaroonii</name>
    <dbReference type="NCBI Taxonomy" id="467808"/>
    <lineage>
        <taxon>Eukaryota</taxon>
        <taxon>Fungi</taxon>
        <taxon>Dikarya</taxon>
        <taxon>Ascomycota</taxon>
        <taxon>Saccharomycotina</taxon>
        <taxon>Pichiomycetes</taxon>
        <taxon>Debaryomycetaceae</taxon>
        <taxon>Yamadazyma</taxon>
    </lineage>
</organism>
<dbReference type="EMBL" id="CALSDN010000009">
    <property type="protein sequence ID" value="CAH6722389.1"/>
    <property type="molecule type" value="Genomic_DNA"/>
</dbReference>
<evidence type="ECO:0000313" key="1">
    <source>
        <dbReference type="EMBL" id="CAH6722389.1"/>
    </source>
</evidence>